<keyword evidence="2" id="KW-0285">Flavoprotein</keyword>
<proteinExistence type="predicted"/>
<protein>
    <submittedName>
        <fullName evidence="5">Zeaxanthin epoxidase, chloroplastic</fullName>
        <ecNumber evidence="5">1.14.15.21</ecNumber>
    </submittedName>
</protein>
<dbReference type="EC" id="1.14.15.21" evidence="5"/>
<evidence type="ECO:0000256" key="3">
    <source>
        <dbReference type="ARBA" id="ARBA00022827"/>
    </source>
</evidence>
<evidence type="ECO:0000256" key="1">
    <source>
        <dbReference type="ARBA" id="ARBA00001974"/>
    </source>
</evidence>
<evidence type="ECO:0000256" key="2">
    <source>
        <dbReference type="ARBA" id="ARBA00022630"/>
    </source>
</evidence>
<dbReference type="AlphaFoldDB" id="A0A0B2P619"/>
<organism evidence="5">
    <name type="scientific">Glycine soja</name>
    <name type="common">Wild soybean</name>
    <dbReference type="NCBI Taxonomy" id="3848"/>
    <lineage>
        <taxon>Eukaryota</taxon>
        <taxon>Viridiplantae</taxon>
        <taxon>Streptophyta</taxon>
        <taxon>Embryophyta</taxon>
        <taxon>Tracheophyta</taxon>
        <taxon>Spermatophyta</taxon>
        <taxon>Magnoliopsida</taxon>
        <taxon>eudicotyledons</taxon>
        <taxon>Gunneridae</taxon>
        <taxon>Pentapetalae</taxon>
        <taxon>rosids</taxon>
        <taxon>fabids</taxon>
        <taxon>Fabales</taxon>
        <taxon>Fabaceae</taxon>
        <taxon>Papilionoideae</taxon>
        <taxon>50 kb inversion clade</taxon>
        <taxon>NPAAA clade</taxon>
        <taxon>indigoferoid/millettioid clade</taxon>
        <taxon>Phaseoleae</taxon>
        <taxon>Glycine</taxon>
        <taxon>Glycine subgen. Soja</taxon>
    </lineage>
</organism>
<gene>
    <name evidence="5" type="ORF">glysoja_041221</name>
</gene>
<dbReference type="Proteomes" id="UP000053555">
    <property type="component" value="Unassembled WGS sequence"/>
</dbReference>
<keyword evidence="4 5" id="KW-0560">Oxidoreductase</keyword>
<reference evidence="5" key="1">
    <citation type="submission" date="2014-07" db="EMBL/GenBank/DDBJ databases">
        <title>Identification of a novel salt tolerance gene in wild soybean by whole-genome sequencing.</title>
        <authorList>
            <person name="Lam H.-M."/>
            <person name="Qi X."/>
            <person name="Li M.-W."/>
            <person name="Liu X."/>
            <person name="Xie M."/>
            <person name="Ni M."/>
            <person name="Xu X."/>
        </authorList>
    </citation>
    <scope>NUCLEOTIDE SEQUENCE [LARGE SCALE GENOMIC DNA]</scope>
    <source>
        <tissue evidence="5">Root</tissue>
    </source>
</reference>
<name>A0A0B2P619_GLYSO</name>
<dbReference type="PANTHER" id="PTHR46496:SF1">
    <property type="entry name" value="ZEAXANTHIN EPOXIDASE, CHLOROPLASTIC"/>
    <property type="match status" value="1"/>
</dbReference>
<keyword evidence="3" id="KW-0274">FAD</keyword>
<evidence type="ECO:0000313" key="5">
    <source>
        <dbReference type="EMBL" id="KHN04720.1"/>
    </source>
</evidence>
<dbReference type="GO" id="GO:0052662">
    <property type="term" value="F:zeaxanthin epoxidase activity"/>
    <property type="evidence" value="ECO:0007669"/>
    <property type="project" value="UniProtKB-EC"/>
</dbReference>
<dbReference type="PANTHER" id="PTHR46496">
    <property type="match status" value="1"/>
</dbReference>
<evidence type="ECO:0000256" key="4">
    <source>
        <dbReference type="ARBA" id="ARBA00023002"/>
    </source>
</evidence>
<comment type="cofactor">
    <cofactor evidence="1">
        <name>FAD</name>
        <dbReference type="ChEBI" id="CHEBI:57692"/>
    </cofactor>
</comment>
<accession>A0A0B2P619</accession>
<dbReference type="EMBL" id="KN669057">
    <property type="protein sequence ID" value="KHN04720.1"/>
    <property type="molecule type" value="Genomic_DNA"/>
</dbReference>
<sequence>MDMQVLGARVSTKGSNAENAVNASGEEHDANVIPTMRLYVQHDNCTRWWPWETDMMRGLPFTVSLMQMMLIHMLLIRKWLDMFEGDQCLNIAILQLWMMFMDEWSSTLGHGSVYGFLEPHSIHNSKDRHVECQHYIETLVKESQQEGPLPAGSFVSYEGCCHLVMYKVFLGHKQYFVSLNVGVGKMQWYGFHQEPAGGADILNGK</sequence>